<dbReference type="GO" id="GO:0043124">
    <property type="term" value="P:negative regulation of canonical NF-kappaB signal transduction"/>
    <property type="evidence" value="ECO:0007669"/>
    <property type="project" value="InterPro"/>
</dbReference>
<feature type="coiled-coil region" evidence="6">
    <location>
        <begin position="278"/>
        <end position="422"/>
    </location>
</feature>
<accession>A0A8E2DFL6</accession>
<feature type="compositionally biased region" description="Polar residues" evidence="7">
    <location>
        <begin position="66"/>
        <end position="75"/>
    </location>
</feature>
<keyword evidence="9" id="KW-1185">Reference proteome</keyword>
<feature type="compositionally biased region" description="Basic and acidic residues" evidence="7">
    <location>
        <begin position="177"/>
        <end position="192"/>
    </location>
</feature>
<keyword evidence="6" id="KW-0175">Coiled coil</keyword>
<dbReference type="OrthoDB" id="412109at2759"/>
<evidence type="ECO:0000256" key="5">
    <source>
        <dbReference type="ARBA" id="ARBA00023242"/>
    </source>
</evidence>
<dbReference type="Proteomes" id="UP000250043">
    <property type="component" value="Unassembled WGS sequence"/>
</dbReference>
<evidence type="ECO:0000256" key="7">
    <source>
        <dbReference type="SAM" id="MobiDB-lite"/>
    </source>
</evidence>
<evidence type="ECO:0000256" key="3">
    <source>
        <dbReference type="ARBA" id="ARBA00022737"/>
    </source>
</evidence>
<sequence length="554" mass="64899">MTYRDLIASRFVDPFVPHLYKRLFVCRGHRLIPQAWSLDVYSARLQDLKYFALRLAFSVTTMPLGTPRQPYQWNHPQPYARPRGYRTTRPANQPFPESRPPPFGHPSGPSHPTRAFPDAHQPKDPPFGFVPVRPCPQRPADDPRANATPFAETADRARPAEPAHDVPPPTRPSADSRFPRDRRPATGPERFRAQAAANRRALREFHRVVRLATPDPDALSPSGGPISDEDRAVCERLEKLRLDGIFQKQLAEERAIVERVALKRDQRVKQMQERDAAVEALVAECQREQERREAEARAEQADKRQREEYRLAEEKRRAEYEAEQAACLAEIEELQRRRMQEAQRKAEEMRKEQERRRAEELRREEVRKRMEEILREQARRAEETRRQFEEYERQRQEHERQAREEEARRARLREEEIRLVQEAARRAAEDSQASAIEQTLTVYDGKWDTLLHPPSNLGPIPFHTVPWPTFHTVTGPDDITHDRVSEFIFHPLRRSMQHKTRRDRLKIELVRWHPDKFNGRTLPRIFVPDQARVGEVAQAVAKCLTHIKSEVGTR</sequence>
<evidence type="ECO:0000313" key="8">
    <source>
        <dbReference type="EMBL" id="OCH85061.1"/>
    </source>
</evidence>
<proteinExistence type="predicted"/>
<dbReference type="EMBL" id="KV722611">
    <property type="protein sequence ID" value="OCH85061.1"/>
    <property type="molecule type" value="Genomic_DNA"/>
</dbReference>
<evidence type="ECO:0000313" key="9">
    <source>
        <dbReference type="Proteomes" id="UP000250043"/>
    </source>
</evidence>
<protein>
    <submittedName>
        <fullName evidence="8">Uncharacterized protein</fullName>
    </submittedName>
</protein>
<keyword evidence="4" id="KW-0040">ANK repeat</keyword>
<dbReference type="PANTHER" id="PTHR15263:SF1">
    <property type="entry name" value="NF-KAPPA-B INHIBITOR-LIKE PROTEIN 1"/>
    <property type="match status" value="1"/>
</dbReference>
<organism evidence="8 9">
    <name type="scientific">Obba rivulosa</name>
    <dbReference type="NCBI Taxonomy" id="1052685"/>
    <lineage>
        <taxon>Eukaryota</taxon>
        <taxon>Fungi</taxon>
        <taxon>Dikarya</taxon>
        <taxon>Basidiomycota</taxon>
        <taxon>Agaricomycotina</taxon>
        <taxon>Agaricomycetes</taxon>
        <taxon>Polyporales</taxon>
        <taxon>Gelatoporiaceae</taxon>
        <taxon>Obba</taxon>
    </lineage>
</organism>
<feature type="region of interest" description="Disordered" evidence="7">
    <location>
        <begin position="66"/>
        <end position="198"/>
    </location>
</feature>
<feature type="compositionally biased region" description="Basic and acidic residues" evidence="7">
    <location>
        <begin position="153"/>
        <end position="164"/>
    </location>
</feature>
<keyword evidence="2" id="KW-0597">Phosphoprotein</keyword>
<keyword evidence="3" id="KW-0677">Repeat</keyword>
<dbReference type="InterPro" id="IPR038753">
    <property type="entry name" value="NFKBIL1"/>
</dbReference>
<dbReference type="GO" id="GO:0005634">
    <property type="term" value="C:nucleus"/>
    <property type="evidence" value="ECO:0007669"/>
    <property type="project" value="UniProtKB-SubCell"/>
</dbReference>
<gene>
    <name evidence="8" type="ORF">OBBRIDRAFT_342603</name>
</gene>
<evidence type="ECO:0000256" key="2">
    <source>
        <dbReference type="ARBA" id="ARBA00022553"/>
    </source>
</evidence>
<evidence type="ECO:0000256" key="6">
    <source>
        <dbReference type="SAM" id="Coils"/>
    </source>
</evidence>
<comment type="subcellular location">
    <subcellularLocation>
        <location evidence="1">Nucleus</location>
    </subcellularLocation>
</comment>
<evidence type="ECO:0000256" key="4">
    <source>
        <dbReference type="ARBA" id="ARBA00023043"/>
    </source>
</evidence>
<reference evidence="8 9" key="1">
    <citation type="submission" date="2016-07" db="EMBL/GenBank/DDBJ databases">
        <title>Draft genome of the white-rot fungus Obba rivulosa 3A-2.</title>
        <authorList>
            <consortium name="DOE Joint Genome Institute"/>
            <person name="Miettinen O."/>
            <person name="Riley R."/>
            <person name="Acob R."/>
            <person name="Barry K."/>
            <person name="Cullen D."/>
            <person name="De Vries R."/>
            <person name="Hainaut M."/>
            <person name="Hatakka A."/>
            <person name="Henrissat B."/>
            <person name="Hilden K."/>
            <person name="Kuo R."/>
            <person name="Labutti K."/>
            <person name="Lipzen A."/>
            <person name="Makela M.R."/>
            <person name="Sandor L."/>
            <person name="Spatafora J.W."/>
            <person name="Grigoriev I.V."/>
            <person name="Hibbett D.S."/>
        </authorList>
    </citation>
    <scope>NUCLEOTIDE SEQUENCE [LARGE SCALE GENOMIC DNA]</scope>
    <source>
        <strain evidence="8 9">3A-2</strain>
    </source>
</reference>
<dbReference type="AlphaFoldDB" id="A0A8E2DFL6"/>
<name>A0A8E2DFL6_9APHY</name>
<evidence type="ECO:0000256" key="1">
    <source>
        <dbReference type="ARBA" id="ARBA00004123"/>
    </source>
</evidence>
<keyword evidence="5" id="KW-0539">Nucleus</keyword>
<dbReference type="PANTHER" id="PTHR15263">
    <property type="entry name" value="I-KAPPA-B-LIKE PROTEIN IKBL"/>
    <property type="match status" value="1"/>
</dbReference>